<keyword evidence="1" id="KW-0472">Membrane</keyword>
<evidence type="ECO:0000313" key="2">
    <source>
        <dbReference type="EMBL" id="MBX48934.1"/>
    </source>
</evidence>
<reference evidence="2" key="1">
    <citation type="submission" date="2018-02" db="EMBL/GenBank/DDBJ databases">
        <title>Rhizophora mucronata_Transcriptome.</title>
        <authorList>
            <person name="Meera S.P."/>
            <person name="Sreeshan A."/>
            <person name="Augustine A."/>
        </authorList>
    </citation>
    <scope>NUCLEOTIDE SEQUENCE</scope>
    <source>
        <tissue evidence="2">Leaf</tissue>
    </source>
</reference>
<sequence>MGALTCLHMWELKKLQGRFHVSILVIFQRVALTLLAIILKIAKVVIVNFWHMYPNKRPLILLSTEVRFSHNYLRSFAFNPLNTFSEM</sequence>
<proteinExistence type="predicted"/>
<name>A0A2P2P2G9_RHIMU</name>
<accession>A0A2P2P2G9</accession>
<organism evidence="2">
    <name type="scientific">Rhizophora mucronata</name>
    <name type="common">Asiatic mangrove</name>
    <dbReference type="NCBI Taxonomy" id="61149"/>
    <lineage>
        <taxon>Eukaryota</taxon>
        <taxon>Viridiplantae</taxon>
        <taxon>Streptophyta</taxon>
        <taxon>Embryophyta</taxon>
        <taxon>Tracheophyta</taxon>
        <taxon>Spermatophyta</taxon>
        <taxon>Magnoliopsida</taxon>
        <taxon>eudicotyledons</taxon>
        <taxon>Gunneridae</taxon>
        <taxon>Pentapetalae</taxon>
        <taxon>rosids</taxon>
        <taxon>fabids</taxon>
        <taxon>Malpighiales</taxon>
        <taxon>Rhizophoraceae</taxon>
        <taxon>Rhizophora</taxon>
    </lineage>
</organism>
<dbReference type="EMBL" id="GGEC01068450">
    <property type="protein sequence ID" value="MBX48934.1"/>
    <property type="molecule type" value="Transcribed_RNA"/>
</dbReference>
<keyword evidence="1" id="KW-1133">Transmembrane helix</keyword>
<feature type="transmembrane region" description="Helical" evidence="1">
    <location>
        <begin position="19"/>
        <end position="42"/>
    </location>
</feature>
<dbReference type="AlphaFoldDB" id="A0A2P2P2G9"/>
<keyword evidence="1" id="KW-0812">Transmembrane</keyword>
<evidence type="ECO:0000256" key="1">
    <source>
        <dbReference type="SAM" id="Phobius"/>
    </source>
</evidence>
<protein>
    <submittedName>
        <fullName evidence="2">Uncharacterized protein</fullName>
    </submittedName>
</protein>